<evidence type="ECO:0000256" key="1">
    <source>
        <dbReference type="ARBA" id="ARBA00004123"/>
    </source>
</evidence>
<evidence type="ECO:0000259" key="8">
    <source>
        <dbReference type="SMART" id="SM01267"/>
    </source>
</evidence>
<dbReference type="Pfam" id="PF09271">
    <property type="entry name" value="LAG1-DNAbind"/>
    <property type="match status" value="1"/>
</dbReference>
<feature type="compositionally biased region" description="Low complexity" evidence="7">
    <location>
        <begin position="53"/>
        <end position="64"/>
    </location>
</feature>
<evidence type="ECO:0000256" key="4">
    <source>
        <dbReference type="ARBA" id="ARBA00023125"/>
    </source>
</evidence>
<dbReference type="PANTHER" id="PTHR10665">
    <property type="entry name" value="RECOMBINING BINDING PROTEIN SUPPRESSOR OF HAIRLESS"/>
    <property type="match status" value="1"/>
</dbReference>
<feature type="domain" description="RBP-J/Cbf11/Cbf12 DNA binding" evidence="8">
    <location>
        <begin position="531"/>
        <end position="724"/>
    </location>
</feature>
<dbReference type="SMART" id="SM01267">
    <property type="entry name" value="LAG1_DNAbind"/>
    <property type="match status" value="1"/>
</dbReference>
<feature type="domain" description="Beta-trefoil DNA-binding" evidence="9">
    <location>
        <begin position="725"/>
        <end position="916"/>
    </location>
</feature>
<dbReference type="Gene3D" id="2.80.10.50">
    <property type="match status" value="1"/>
</dbReference>
<dbReference type="SMART" id="SM01268">
    <property type="entry name" value="BTD"/>
    <property type="match status" value="1"/>
</dbReference>
<keyword evidence="4" id="KW-0238">DNA-binding</keyword>
<feature type="region of interest" description="Disordered" evidence="7">
    <location>
        <begin position="1"/>
        <end position="106"/>
    </location>
</feature>
<dbReference type="GO" id="GO:0000978">
    <property type="term" value="F:RNA polymerase II cis-regulatory region sequence-specific DNA binding"/>
    <property type="evidence" value="ECO:0007669"/>
    <property type="project" value="InterPro"/>
</dbReference>
<keyword evidence="11" id="KW-1185">Reference proteome</keyword>
<name>A0A9W8GZJ3_9FUNG</name>
<feature type="compositionally biased region" description="Polar residues" evidence="7">
    <location>
        <begin position="205"/>
        <end position="246"/>
    </location>
</feature>
<dbReference type="InterPro" id="IPR036358">
    <property type="entry name" value="BTD_sf"/>
</dbReference>
<dbReference type="InterPro" id="IPR040159">
    <property type="entry name" value="CLS_fam"/>
</dbReference>
<keyword evidence="3" id="KW-0805">Transcription regulation</keyword>
<evidence type="ECO:0000256" key="6">
    <source>
        <dbReference type="ARBA" id="ARBA00023242"/>
    </source>
</evidence>
<feature type="compositionally biased region" description="Low complexity" evidence="7">
    <location>
        <begin position="622"/>
        <end position="634"/>
    </location>
</feature>
<feature type="region of interest" description="Disordered" evidence="7">
    <location>
        <begin position="323"/>
        <end position="350"/>
    </location>
</feature>
<feature type="compositionally biased region" description="Polar residues" evidence="7">
    <location>
        <begin position="73"/>
        <end position="87"/>
    </location>
</feature>
<dbReference type="SUPFAM" id="SSF110217">
    <property type="entry name" value="DNA-binding protein LAG-1 (CSL)"/>
    <property type="match status" value="1"/>
</dbReference>
<sequence>MDRQPSGVGSTTSRANNRPFSQAEGALTDHSLHSAYCTSTVTSTTTNDMPAYSSSTSGVSSSASRHGNDSEKSTMFTSGSVTHSRTAPQERPMFSSSSSSDPFVQTDNRLAEEYSRRIHCYISDTQGDNSTPREHMPPPVLPPFASLHSEQEMPFWRPPRVLQRDPHYNQAAAYHSHLLPQRFPPPTEHAAVRRPAQSPRHQAYGSYTQCRPTAPPSSADQSLVTGHTQRMRDQQQPSDGHISSSDYLLHGIASNPPIVVSSIHPSTDCSPQRKQNHTSWRMCNAESSAALTRHSLTTGSKTTTESHNVVAFQHYTADADGDDRDAVDYSSSSNSNEYDIGGATTNDSFSRGEHHVADGFSGLAKSSELRLPPISRCHTAREPMSIACLVDSEDSAAALAPRRLSYNSASTLPATPATSLALLARSVVLPQISNLASTEGSSSRHISALALSQLGRSAGSHYSAQESYALPLSPRKRSYGATEAAMSLHKMARVEARPLLVADIAADAPPQPAAASWSDSPASRDTPNLVVITCYHASVAQKSYGGEKRFLCPPPAVLMRGEGCSARVAHHSPMLLSVITDANVTINPASPPEPSLCSPSQPSKAARRDDAGSGAGAGGASSGSECGNANAQSSSSAHAPLECQTSFNERNVALFKSLHVTGMQKAKSFRLRLDLLAPSAPCEQPYTQEPRPLLKSQVYASLESDPVAIISKPSKKTAKARNQSTCIRAGSLISLFNRINSQTFRTKYLNVDHLTNRWVAQSHNWSPLEVVVLAHRDGSSPAQPVPEASDCRPLYYGSEIVFVESRRNFRSPPMIIHKVERGRYVENACSPVSQMQKVALQLKPMAPGEPPRFLKADAGHYGPTADAGAHVRFDDPDGSPELTFETLNDASTAGDQHCEPSSGADGIPELDDAFCWTIVGISAFTYSYSIPHEQPQPLCHINTIPRVFHAWVVDNHSVHIRAHSLDLSTMQLMLGDQPLDVESCSRQSDASKSAESHTKGDSGASSSSSSTRSELGELYAINLSKGVKFAGSLSIRRADGVMYHTKWSLRQREGGSQALEVIALKLDI</sequence>
<keyword evidence="6" id="KW-0539">Nucleus</keyword>
<gene>
    <name evidence="10" type="ORF">GGI19_000389</name>
</gene>
<accession>A0A9W8GZJ3</accession>
<dbReference type="AlphaFoldDB" id="A0A9W8GZJ3"/>
<feature type="compositionally biased region" description="Polar residues" evidence="7">
    <location>
        <begin position="263"/>
        <end position="280"/>
    </location>
</feature>
<dbReference type="EMBL" id="JANBUH010000009">
    <property type="protein sequence ID" value="KAJ2757036.1"/>
    <property type="molecule type" value="Genomic_DNA"/>
</dbReference>
<dbReference type="InterPro" id="IPR015350">
    <property type="entry name" value="Beta-trefoil_DNA-bd_dom"/>
</dbReference>
<dbReference type="GO" id="GO:0005634">
    <property type="term" value="C:nucleus"/>
    <property type="evidence" value="ECO:0007669"/>
    <property type="project" value="UniProtKB-SubCell"/>
</dbReference>
<feature type="region of interest" description="Disordered" evidence="7">
    <location>
        <begin position="589"/>
        <end position="634"/>
    </location>
</feature>
<comment type="subcellular location">
    <subcellularLocation>
        <location evidence="1">Nucleus</location>
    </subcellularLocation>
</comment>
<reference evidence="10" key="1">
    <citation type="submission" date="2022-07" db="EMBL/GenBank/DDBJ databases">
        <title>Phylogenomic reconstructions and comparative analyses of Kickxellomycotina fungi.</title>
        <authorList>
            <person name="Reynolds N.K."/>
            <person name="Stajich J.E."/>
            <person name="Barry K."/>
            <person name="Grigoriev I.V."/>
            <person name="Crous P."/>
            <person name="Smith M.E."/>
        </authorList>
    </citation>
    <scope>NUCLEOTIDE SEQUENCE</scope>
    <source>
        <strain evidence="10">BCRC 34297</strain>
    </source>
</reference>
<dbReference type="InterPro" id="IPR015351">
    <property type="entry name" value="RBP-J/Cbf11/Cbf12_DNA-bd"/>
</dbReference>
<dbReference type="SUPFAM" id="SSF49417">
    <property type="entry name" value="p53-like transcription factors"/>
    <property type="match status" value="1"/>
</dbReference>
<protein>
    <submittedName>
        <fullName evidence="10">Uncharacterized protein</fullName>
    </submittedName>
</protein>
<evidence type="ECO:0000313" key="10">
    <source>
        <dbReference type="EMBL" id="KAJ2757036.1"/>
    </source>
</evidence>
<comment type="caution">
    <text evidence="10">The sequence shown here is derived from an EMBL/GenBank/DDBJ whole genome shotgun (WGS) entry which is preliminary data.</text>
</comment>
<evidence type="ECO:0000256" key="2">
    <source>
        <dbReference type="ARBA" id="ARBA00009704"/>
    </source>
</evidence>
<evidence type="ECO:0000259" key="9">
    <source>
        <dbReference type="SMART" id="SM01268"/>
    </source>
</evidence>
<evidence type="ECO:0000256" key="3">
    <source>
        <dbReference type="ARBA" id="ARBA00023015"/>
    </source>
</evidence>
<comment type="similarity">
    <text evidence="2">Belongs to the Su(H) family.</text>
</comment>
<evidence type="ECO:0000313" key="11">
    <source>
        <dbReference type="Proteomes" id="UP001140011"/>
    </source>
</evidence>
<feature type="region of interest" description="Disordered" evidence="7">
    <location>
        <begin position="180"/>
        <end position="280"/>
    </location>
</feature>
<dbReference type="GO" id="GO:0001228">
    <property type="term" value="F:DNA-binding transcription activator activity, RNA polymerase II-specific"/>
    <property type="evidence" value="ECO:0007669"/>
    <property type="project" value="InterPro"/>
</dbReference>
<feature type="region of interest" description="Disordered" evidence="7">
    <location>
        <begin position="983"/>
        <end position="1010"/>
    </location>
</feature>
<evidence type="ECO:0000256" key="7">
    <source>
        <dbReference type="SAM" id="MobiDB-lite"/>
    </source>
</evidence>
<proteinExistence type="inferred from homology"/>
<organism evidence="10 11">
    <name type="scientific">Coemansia pectinata</name>
    <dbReference type="NCBI Taxonomy" id="1052879"/>
    <lineage>
        <taxon>Eukaryota</taxon>
        <taxon>Fungi</taxon>
        <taxon>Fungi incertae sedis</taxon>
        <taxon>Zoopagomycota</taxon>
        <taxon>Kickxellomycotina</taxon>
        <taxon>Kickxellomycetes</taxon>
        <taxon>Kickxellales</taxon>
        <taxon>Kickxellaceae</taxon>
        <taxon>Coemansia</taxon>
    </lineage>
</organism>
<feature type="compositionally biased region" description="Polar residues" evidence="7">
    <location>
        <begin position="7"/>
        <end position="20"/>
    </location>
</feature>
<dbReference type="InterPro" id="IPR008967">
    <property type="entry name" value="p53-like_TF_DNA-bd_sf"/>
</dbReference>
<dbReference type="Proteomes" id="UP001140011">
    <property type="component" value="Unassembled WGS sequence"/>
</dbReference>
<dbReference type="Pfam" id="PF09270">
    <property type="entry name" value="BTD"/>
    <property type="match status" value="1"/>
</dbReference>
<dbReference type="OrthoDB" id="5600360at2759"/>
<evidence type="ECO:0000256" key="5">
    <source>
        <dbReference type="ARBA" id="ARBA00023163"/>
    </source>
</evidence>
<keyword evidence="5" id="KW-0804">Transcription</keyword>